<evidence type="ECO:0000256" key="3">
    <source>
        <dbReference type="ARBA" id="ARBA00018889"/>
    </source>
</evidence>
<evidence type="ECO:0000313" key="18">
    <source>
        <dbReference type="Proteomes" id="UP000694386"/>
    </source>
</evidence>
<accession>A0A8C2M9E5</accession>
<dbReference type="GO" id="GO:0006397">
    <property type="term" value="P:mRNA processing"/>
    <property type="evidence" value="ECO:0007669"/>
    <property type="project" value="UniProtKB-KW"/>
</dbReference>
<dbReference type="GO" id="GO:0005739">
    <property type="term" value="C:mitochondrion"/>
    <property type="evidence" value="ECO:0007669"/>
    <property type="project" value="UniProtKB-SubCell"/>
</dbReference>
<dbReference type="InterPro" id="IPR041105">
    <property type="entry name" value="TDP-43_N"/>
</dbReference>
<dbReference type="InterPro" id="IPR000504">
    <property type="entry name" value="RRM_dom"/>
</dbReference>
<dbReference type="SUPFAM" id="SSF54928">
    <property type="entry name" value="RNA-binding domain, RBD"/>
    <property type="match status" value="1"/>
</dbReference>
<dbReference type="InterPro" id="IPR049124">
    <property type="entry name" value="TDP-43_C"/>
</dbReference>
<evidence type="ECO:0000256" key="5">
    <source>
        <dbReference type="ARBA" id="ARBA00022664"/>
    </source>
</evidence>
<keyword evidence="12" id="KW-0508">mRNA splicing</keyword>
<feature type="compositionally biased region" description="Low complexity" evidence="15">
    <location>
        <begin position="315"/>
        <end position="328"/>
    </location>
</feature>
<evidence type="ECO:0000256" key="8">
    <source>
        <dbReference type="ARBA" id="ARBA00023015"/>
    </source>
</evidence>
<dbReference type="Ensembl" id="ENSCGRT00001018862.1">
    <property type="protein sequence ID" value="ENSCGRP00001014625.1"/>
    <property type="gene ID" value="ENSCGRG00001015454.1"/>
</dbReference>
<evidence type="ECO:0000256" key="14">
    <source>
        <dbReference type="PROSITE-ProRule" id="PRU00176"/>
    </source>
</evidence>
<dbReference type="PROSITE" id="PS50102">
    <property type="entry name" value="RRM"/>
    <property type="match status" value="2"/>
</dbReference>
<dbReference type="AlphaFoldDB" id="A0A8C2M9E5"/>
<evidence type="ECO:0000256" key="2">
    <source>
        <dbReference type="ARBA" id="ARBA00004173"/>
    </source>
</evidence>
<dbReference type="InterPro" id="IPR012677">
    <property type="entry name" value="Nucleotide-bd_a/b_plait_sf"/>
</dbReference>
<keyword evidence="7 14" id="KW-0694">RNA-binding</keyword>
<dbReference type="Proteomes" id="UP000694386">
    <property type="component" value="Unplaced"/>
</dbReference>
<keyword evidence="8" id="KW-0805">Transcription regulation</keyword>
<dbReference type="GO" id="GO:0010468">
    <property type="term" value="P:regulation of gene expression"/>
    <property type="evidence" value="ECO:0007669"/>
    <property type="project" value="TreeGrafter"/>
</dbReference>
<dbReference type="SMART" id="SM00360">
    <property type="entry name" value="RRM"/>
    <property type="match status" value="2"/>
</dbReference>
<sequence length="382" mass="42197">MSEYIWATEDENDEPIEIPLEDDGTVLLSTVTAQFPGACGLRYRNLVSQCMRGIRLVEGILHAPDAGWGNLVYVVNYPKDNKRKMDVIDASSAMKVKRAVQKTSDLIALGLPWKTTEQDLKDYFSTFEEVLIVQIKKDLNTGHLKGFDFVRFKEYETQVKVMSQRHMIDGRWCDCKLPNSKQSPDEPLRSRKVFVGRCTENMTAEELQQFFCQYGEVVDVLIPKPFRAFTFVTFADNKVAQSLCGEDLIMKGISVHISNTEPKHNSNRQLEVEYLVVIQVALGIRVALATWLQPRLHCKVVGGIMGMLVSQLNQSGPSGNSQSQGSMQRVPNQAFGSGNNSYSGSNSGDPLGWGSESNAGSGSGFNGGFGSSLDSKSSGWGV</sequence>
<dbReference type="GO" id="GO:0003690">
    <property type="term" value="F:double-stranded DNA binding"/>
    <property type="evidence" value="ECO:0007669"/>
    <property type="project" value="UniProtKB-ARBA"/>
</dbReference>
<protein>
    <recommendedName>
        <fullName evidence="3">TAR DNA-binding protein 43</fullName>
    </recommendedName>
</protein>
<dbReference type="GO" id="GO:0031647">
    <property type="term" value="P:regulation of protein stability"/>
    <property type="evidence" value="ECO:0007669"/>
    <property type="project" value="UniProtKB-ARBA"/>
</dbReference>
<evidence type="ECO:0000256" key="15">
    <source>
        <dbReference type="SAM" id="MobiDB-lite"/>
    </source>
</evidence>
<dbReference type="CDD" id="cd19609">
    <property type="entry name" value="NTD_TDP-43"/>
    <property type="match status" value="1"/>
</dbReference>
<dbReference type="GO" id="GO:0008380">
    <property type="term" value="P:RNA splicing"/>
    <property type="evidence" value="ECO:0007669"/>
    <property type="project" value="UniProtKB-KW"/>
</dbReference>
<dbReference type="PANTHER" id="PTHR48033">
    <property type="entry name" value="RNA-BINDING (RRM/RBD/RNP MOTIFS) FAMILY PROTEIN"/>
    <property type="match status" value="1"/>
</dbReference>
<reference evidence="17" key="1">
    <citation type="submission" date="2025-08" db="UniProtKB">
        <authorList>
            <consortium name="Ensembl"/>
        </authorList>
    </citation>
    <scope>IDENTIFICATION</scope>
</reference>
<organism evidence="17 18">
    <name type="scientific">Cricetulus griseus</name>
    <name type="common">Chinese hamster</name>
    <name type="synonym">Cricetulus barabensis griseus</name>
    <dbReference type="NCBI Taxonomy" id="10029"/>
    <lineage>
        <taxon>Eukaryota</taxon>
        <taxon>Metazoa</taxon>
        <taxon>Chordata</taxon>
        <taxon>Craniata</taxon>
        <taxon>Vertebrata</taxon>
        <taxon>Euteleostomi</taxon>
        <taxon>Mammalia</taxon>
        <taxon>Eutheria</taxon>
        <taxon>Euarchontoglires</taxon>
        <taxon>Glires</taxon>
        <taxon>Rodentia</taxon>
        <taxon>Myomorpha</taxon>
        <taxon>Muroidea</taxon>
        <taxon>Cricetidae</taxon>
        <taxon>Cricetinae</taxon>
        <taxon>Cricetulus</taxon>
    </lineage>
</organism>
<name>A0A8C2M9E5_CRIGR</name>
<dbReference type="Gene3D" id="3.30.70.330">
    <property type="match status" value="2"/>
</dbReference>
<keyword evidence="9" id="KW-0238">DNA-binding</keyword>
<evidence type="ECO:0000256" key="6">
    <source>
        <dbReference type="ARBA" id="ARBA00022737"/>
    </source>
</evidence>
<keyword evidence="4" id="KW-0678">Repressor</keyword>
<dbReference type="FunFam" id="3.30.70.330:FF:000107">
    <property type="entry name" value="TAR DNA-binding protein 43"/>
    <property type="match status" value="1"/>
</dbReference>
<dbReference type="FunFam" id="3.30.70.330:FF:000098">
    <property type="entry name" value="TAR DNA-binding protein 43"/>
    <property type="match status" value="1"/>
</dbReference>
<evidence type="ECO:0000259" key="16">
    <source>
        <dbReference type="PROSITE" id="PS50102"/>
    </source>
</evidence>
<keyword evidence="11" id="KW-0804">Transcription</keyword>
<feature type="compositionally biased region" description="Low complexity" evidence="15">
    <location>
        <begin position="336"/>
        <end position="359"/>
    </location>
</feature>
<feature type="domain" description="RRM" evidence="16">
    <location>
        <begin position="104"/>
        <end position="200"/>
    </location>
</feature>
<dbReference type="GO" id="GO:0005654">
    <property type="term" value="C:nucleoplasm"/>
    <property type="evidence" value="ECO:0007669"/>
    <property type="project" value="TreeGrafter"/>
</dbReference>
<dbReference type="PANTHER" id="PTHR48033:SF9">
    <property type="entry name" value="TAR DNA-BINDING PROTEIN 43"/>
    <property type="match status" value="1"/>
</dbReference>
<evidence type="ECO:0000256" key="13">
    <source>
        <dbReference type="ARBA" id="ARBA00023242"/>
    </source>
</evidence>
<dbReference type="OMA" id="WGLINNI"/>
<dbReference type="CDD" id="cd12321">
    <property type="entry name" value="RRM1_TDP43"/>
    <property type="match status" value="1"/>
</dbReference>
<feature type="domain" description="RRM" evidence="16">
    <location>
        <begin position="191"/>
        <end position="262"/>
    </location>
</feature>
<dbReference type="Pfam" id="PF00076">
    <property type="entry name" value="RRM_1"/>
    <property type="match status" value="2"/>
</dbReference>
<dbReference type="CDD" id="cd12322">
    <property type="entry name" value="RRM2_TDP43"/>
    <property type="match status" value="1"/>
</dbReference>
<evidence type="ECO:0000256" key="12">
    <source>
        <dbReference type="ARBA" id="ARBA00023187"/>
    </source>
</evidence>
<dbReference type="Pfam" id="PF20910">
    <property type="entry name" value="TDP-43_C"/>
    <property type="match status" value="1"/>
</dbReference>
<keyword evidence="13" id="KW-0539">Nucleus</keyword>
<feature type="region of interest" description="Disordered" evidence="15">
    <location>
        <begin position="315"/>
        <end position="359"/>
    </location>
</feature>
<dbReference type="GO" id="GO:0000785">
    <property type="term" value="C:chromatin"/>
    <property type="evidence" value="ECO:0007669"/>
    <property type="project" value="TreeGrafter"/>
</dbReference>
<proteinExistence type="predicted"/>
<evidence type="ECO:0000256" key="4">
    <source>
        <dbReference type="ARBA" id="ARBA00022491"/>
    </source>
</evidence>
<comment type="subcellular location">
    <subcellularLocation>
        <location evidence="2">Mitochondrion</location>
    </subcellularLocation>
    <subcellularLocation>
        <location evidence="1">Nucleus</location>
    </subcellularLocation>
</comment>
<evidence type="ECO:0000256" key="1">
    <source>
        <dbReference type="ARBA" id="ARBA00004123"/>
    </source>
</evidence>
<reference evidence="17" key="2">
    <citation type="submission" date="2025-09" db="UniProtKB">
        <authorList>
            <consortium name="Ensembl"/>
        </authorList>
    </citation>
    <scope>IDENTIFICATION</scope>
</reference>
<dbReference type="GO" id="GO:0003723">
    <property type="term" value="F:RNA binding"/>
    <property type="evidence" value="ECO:0007669"/>
    <property type="project" value="UniProtKB-UniRule"/>
</dbReference>
<evidence type="ECO:0000256" key="11">
    <source>
        <dbReference type="ARBA" id="ARBA00023163"/>
    </source>
</evidence>
<evidence type="ECO:0000256" key="9">
    <source>
        <dbReference type="ARBA" id="ARBA00023125"/>
    </source>
</evidence>
<evidence type="ECO:0000256" key="10">
    <source>
        <dbReference type="ARBA" id="ARBA00023128"/>
    </source>
</evidence>
<dbReference type="Pfam" id="PF18694">
    <property type="entry name" value="TDP-43_N"/>
    <property type="match status" value="1"/>
</dbReference>
<evidence type="ECO:0000256" key="7">
    <source>
        <dbReference type="ARBA" id="ARBA00022884"/>
    </source>
</evidence>
<keyword evidence="5" id="KW-0507">mRNA processing</keyword>
<dbReference type="InterPro" id="IPR035979">
    <property type="entry name" value="RBD_domain_sf"/>
</dbReference>
<keyword evidence="6" id="KW-0677">Repeat</keyword>
<evidence type="ECO:0000313" key="17">
    <source>
        <dbReference type="Ensembl" id="ENSCGRP00001014625.1"/>
    </source>
</evidence>
<keyword evidence="10" id="KW-0496">Mitochondrion</keyword>